<dbReference type="SUPFAM" id="SSF54556">
    <property type="entry name" value="Chitinase insertion domain"/>
    <property type="match status" value="1"/>
</dbReference>
<evidence type="ECO:0000256" key="1">
    <source>
        <dbReference type="ARBA" id="ARBA00022801"/>
    </source>
</evidence>
<keyword evidence="1" id="KW-0378">Hydrolase</keyword>
<dbReference type="PANTHER" id="PTHR11177:SF388">
    <property type="entry name" value="CHITINASE"/>
    <property type="match status" value="1"/>
</dbReference>
<keyword evidence="7" id="KW-1185">Reference proteome</keyword>
<proteinExistence type="inferred from homology"/>
<dbReference type="Pfam" id="PF00704">
    <property type="entry name" value="Glyco_hydro_18"/>
    <property type="match status" value="1"/>
</dbReference>
<dbReference type="GeneTree" id="ENSGT00940000162989"/>
<dbReference type="PROSITE" id="PS51910">
    <property type="entry name" value="GH18_2"/>
    <property type="match status" value="1"/>
</dbReference>
<dbReference type="GO" id="GO:0006032">
    <property type="term" value="P:chitin catabolic process"/>
    <property type="evidence" value="ECO:0007669"/>
    <property type="project" value="UniProtKB-ARBA"/>
</dbReference>
<reference evidence="6 7" key="1">
    <citation type="submission" date="2009-06" db="EMBL/GenBank/DDBJ databases">
        <title>The Genome Sequence of Loxodonta africana (African elephant).</title>
        <authorList>
            <person name="Di Palma F."/>
            <person name="Heiman D."/>
            <person name="Young S."/>
            <person name="Johnson J."/>
            <person name="Lander E.S."/>
            <person name="Lindblad-Toh K."/>
        </authorList>
    </citation>
    <scope>NUCLEOTIDE SEQUENCE [LARGE SCALE GENOMIC DNA]</scope>
    <source>
        <strain evidence="6 7">Isolate ISIS603380</strain>
    </source>
</reference>
<dbReference type="eggNOG" id="KOG2806">
    <property type="taxonomic scope" value="Eukaryota"/>
</dbReference>
<dbReference type="InterPro" id="IPR017853">
    <property type="entry name" value="GH"/>
</dbReference>
<accession>G3TYV0</accession>
<dbReference type="PROSITE" id="PS01095">
    <property type="entry name" value="GH18_1"/>
    <property type="match status" value="1"/>
</dbReference>
<name>G3TYV0_LOXAF</name>
<evidence type="ECO:0000256" key="4">
    <source>
        <dbReference type="RuleBase" id="RU004453"/>
    </source>
</evidence>
<dbReference type="PANTHER" id="PTHR11177">
    <property type="entry name" value="CHITINASE"/>
    <property type="match status" value="1"/>
</dbReference>
<dbReference type="HOGENOM" id="CLU_1478285_0_0_1"/>
<dbReference type="Proteomes" id="UP000007646">
    <property type="component" value="Unassembled WGS sequence"/>
</dbReference>
<dbReference type="InterPro" id="IPR001579">
    <property type="entry name" value="Glyco_hydro_18_chit_AS"/>
</dbReference>
<reference evidence="6" key="2">
    <citation type="submission" date="2025-08" db="UniProtKB">
        <authorList>
            <consortium name="Ensembl"/>
        </authorList>
    </citation>
    <scope>IDENTIFICATION</scope>
    <source>
        <strain evidence="6">Isolate ISIS603380</strain>
    </source>
</reference>
<dbReference type="InterPro" id="IPR050314">
    <property type="entry name" value="Glycosyl_Hydrlase_18"/>
</dbReference>
<sequence length="190" mass="21114">AIDFLCQHGFDGIDLDIEYPGSQGRPPEDKQRFTTLIKEYAMKYWRDNGVPVEKLIMGFPTYGRIFRLSSSDTSVCAPVSGAESSGLNTHDAGFWAHYEIGTFLNGATSAWIEDQKVPYAYKGTEWIGYDNVQSFGYKVDFLKKNGLGGAMVWAIDLHDFTGSFCNESKYSLRSKLKSLLGLSSSTSLLS</sequence>
<dbReference type="GO" id="GO:0008061">
    <property type="term" value="F:chitin binding"/>
    <property type="evidence" value="ECO:0007669"/>
    <property type="project" value="InterPro"/>
</dbReference>
<dbReference type="InterPro" id="IPR011583">
    <property type="entry name" value="Chitinase_II/V-like_cat"/>
</dbReference>
<dbReference type="SUPFAM" id="SSF51445">
    <property type="entry name" value="(Trans)glycosidases"/>
    <property type="match status" value="1"/>
</dbReference>
<dbReference type="STRING" id="9785.ENSLAFP00000020758"/>
<keyword evidence="2" id="KW-1015">Disulfide bond</keyword>
<dbReference type="Gene3D" id="3.20.20.80">
    <property type="entry name" value="Glycosidases"/>
    <property type="match status" value="2"/>
</dbReference>
<evidence type="ECO:0000256" key="3">
    <source>
        <dbReference type="ARBA" id="ARBA00023295"/>
    </source>
</evidence>
<dbReference type="InterPro" id="IPR029070">
    <property type="entry name" value="Chitinase_insertion_sf"/>
</dbReference>
<evidence type="ECO:0000256" key="2">
    <source>
        <dbReference type="ARBA" id="ARBA00023157"/>
    </source>
</evidence>
<dbReference type="GO" id="GO:0004568">
    <property type="term" value="F:chitinase activity"/>
    <property type="evidence" value="ECO:0007669"/>
    <property type="project" value="UniProtKB-ARBA"/>
</dbReference>
<dbReference type="GO" id="GO:0005975">
    <property type="term" value="P:carbohydrate metabolic process"/>
    <property type="evidence" value="ECO:0007669"/>
    <property type="project" value="InterPro"/>
</dbReference>
<dbReference type="OMA" id="GHEWIAF"/>
<evidence type="ECO:0000313" key="6">
    <source>
        <dbReference type="Ensembl" id="ENSLAFP00000020758.1"/>
    </source>
</evidence>
<dbReference type="Ensembl" id="ENSLAFT00000026895.1">
    <property type="protein sequence ID" value="ENSLAFP00000020758.1"/>
    <property type="gene ID" value="ENSLAFG00000026035.1"/>
</dbReference>
<comment type="similarity">
    <text evidence="4">Belongs to the glycosyl hydrolase 18 family.</text>
</comment>
<keyword evidence="3" id="KW-0326">Glycosidase</keyword>
<dbReference type="AlphaFoldDB" id="G3TYV0"/>
<feature type="domain" description="GH18" evidence="5">
    <location>
        <begin position="1"/>
        <end position="183"/>
    </location>
</feature>
<dbReference type="FunFam" id="3.10.50.10:FF:000001">
    <property type="entry name" value="Chitinase 3-like 1"/>
    <property type="match status" value="1"/>
</dbReference>
<protein>
    <recommendedName>
        <fullName evidence="5">GH18 domain-containing protein</fullName>
    </recommendedName>
</protein>
<evidence type="ECO:0000313" key="7">
    <source>
        <dbReference type="Proteomes" id="UP000007646"/>
    </source>
</evidence>
<reference evidence="6" key="3">
    <citation type="submission" date="2025-09" db="UniProtKB">
        <authorList>
            <consortium name="Ensembl"/>
        </authorList>
    </citation>
    <scope>IDENTIFICATION</scope>
    <source>
        <strain evidence="6">Isolate ISIS603380</strain>
    </source>
</reference>
<organism evidence="6 7">
    <name type="scientific">Loxodonta africana</name>
    <name type="common">African elephant</name>
    <dbReference type="NCBI Taxonomy" id="9785"/>
    <lineage>
        <taxon>Eukaryota</taxon>
        <taxon>Metazoa</taxon>
        <taxon>Chordata</taxon>
        <taxon>Craniata</taxon>
        <taxon>Vertebrata</taxon>
        <taxon>Euteleostomi</taxon>
        <taxon>Mammalia</taxon>
        <taxon>Eutheria</taxon>
        <taxon>Afrotheria</taxon>
        <taxon>Proboscidea</taxon>
        <taxon>Elephantidae</taxon>
        <taxon>Loxodonta</taxon>
    </lineage>
</organism>
<dbReference type="Gene3D" id="3.10.50.10">
    <property type="match status" value="1"/>
</dbReference>
<dbReference type="GO" id="GO:0005576">
    <property type="term" value="C:extracellular region"/>
    <property type="evidence" value="ECO:0007669"/>
    <property type="project" value="TreeGrafter"/>
</dbReference>
<dbReference type="InterPro" id="IPR001223">
    <property type="entry name" value="Glyco_hydro18_cat"/>
</dbReference>
<evidence type="ECO:0000259" key="5">
    <source>
        <dbReference type="PROSITE" id="PS51910"/>
    </source>
</evidence>
<dbReference type="InParanoid" id="G3TYV0"/>
<dbReference type="SMART" id="SM00636">
    <property type="entry name" value="Glyco_18"/>
    <property type="match status" value="1"/>
</dbReference>